<dbReference type="Proteomes" id="UP000029120">
    <property type="component" value="Chromosome 3"/>
</dbReference>
<name>A0A087HD38_ARAAL</name>
<dbReference type="PANTHER" id="PTHR37705">
    <property type="entry name" value="BNAA08G11710D PROTEIN"/>
    <property type="match status" value="1"/>
</dbReference>
<evidence type="ECO:0000313" key="2">
    <source>
        <dbReference type="Proteomes" id="UP000029120"/>
    </source>
</evidence>
<accession>A0A087HD38</accession>
<protein>
    <submittedName>
        <fullName evidence="1">Uncharacterized protein</fullName>
    </submittedName>
</protein>
<dbReference type="Gramene" id="KFK40040">
    <property type="protein sequence ID" value="KFK40040"/>
    <property type="gene ID" value="AALP_AA3G322100"/>
</dbReference>
<dbReference type="EMBL" id="CM002871">
    <property type="protein sequence ID" value="KFK40040.1"/>
    <property type="molecule type" value="Genomic_DNA"/>
</dbReference>
<reference evidence="2" key="1">
    <citation type="journal article" date="2015" name="Nat. Plants">
        <title>Genome expansion of Arabis alpina linked with retrotransposition and reduced symmetric DNA methylation.</title>
        <authorList>
            <person name="Willing E.M."/>
            <person name="Rawat V."/>
            <person name="Mandakova T."/>
            <person name="Maumus F."/>
            <person name="James G.V."/>
            <person name="Nordstroem K.J."/>
            <person name="Becker C."/>
            <person name="Warthmann N."/>
            <person name="Chica C."/>
            <person name="Szarzynska B."/>
            <person name="Zytnicki M."/>
            <person name="Albani M.C."/>
            <person name="Kiefer C."/>
            <person name="Bergonzi S."/>
            <person name="Castaings L."/>
            <person name="Mateos J.L."/>
            <person name="Berns M.C."/>
            <person name="Bujdoso N."/>
            <person name="Piofczyk T."/>
            <person name="de Lorenzo L."/>
            <person name="Barrero-Sicilia C."/>
            <person name="Mateos I."/>
            <person name="Piednoel M."/>
            <person name="Hagmann J."/>
            <person name="Chen-Min-Tao R."/>
            <person name="Iglesias-Fernandez R."/>
            <person name="Schuster S.C."/>
            <person name="Alonso-Blanco C."/>
            <person name="Roudier F."/>
            <person name="Carbonero P."/>
            <person name="Paz-Ares J."/>
            <person name="Davis S.J."/>
            <person name="Pecinka A."/>
            <person name="Quesneville H."/>
            <person name="Colot V."/>
            <person name="Lysak M.A."/>
            <person name="Weigel D."/>
            <person name="Coupland G."/>
            <person name="Schneeberger K."/>
        </authorList>
    </citation>
    <scope>NUCLEOTIDE SEQUENCE [LARGE SCALE GENOMIC DNA]</scope>
    <source>
        <strain evidence="2">cv. Pajares</strain>
    </source>
</reference>
<proteinExistence type="predicted"/>
<gene>
    <name evidence="1" type="ordered locus">AALP_Aa3g322100</name>
</gene>
<dbReference type="PANTHER" id="PTHR37705:SF1">
    <property type="entry name" value="TRANSMEMBRANE PROTEIN"/>
    <property type="match status" value="1"/>
</dbReference>
<sequence>MMIKRIVLCIELMKLGMELVVVVAEAVRVFMIQSHPPPPVLLLHDAHDHYSFSLVSPSHSSPYIIGFLP</sequence>
<evidence type="ECO:0000313" key="1">
    <source>
        <dbReference type="EMBL" id="KFK40040.1"/>
    </source>
</evidence>
<organism evidence="1 2">
    <name type="scientific">Arabis alpina</name>
    <name type="common">Alpine rock-cress</name>
    <dbReference type="NCBI Taxonomy" id="50452"/>
    <lineage>
        <taxon>Eukaryota</taxon>
        <taxon>Viridiplantae</taxon>
        <taxon>Streptophyta</taxon>
        <taxon>Embryophyta</taxon>
        <taxon>Tracheophyta</taxon>
        <taxon>Spermatophyta</taxon>
        <taxon>Magnoliopsida</taxon>
        <taxon>eudicotyledons</taxon>
        <taxon>Gunneridae</taxon>
        <taxon>Pentapetalae</taxon>
        <taxon>rosids</taxon>
        <taxon>malvids</taxon>
        <taxon>Brassicales</taxon>
        <taxon>Brassicaceae</taxon>
        <taxon>Arabideae</taxon>
        <taxon>Arabis</taxon>
    </lineage>
</organism>
<dbReference type="OMA" id="MMIKRIV"/>
<keyword evidence="2" id="KW-1185">Reference proteome</keyword>
<dbReference type="AlphaFoldDB" id="A0A087HD38"/>